<evidence type="ECO:0000313" key="2">
    <source>
        <dbReference type="Proteomes" id="UP000222542"/>
    </source>
</evidence>
<keyword evidence="2" id="KW-1185">Reference proteome</keyword>
<organism evidence="1 2">
    <name type="scientific">Capsicum annuum</name>
    <name type="common">Capsicum pepper</name>
    <dbReference type="NCBI Taxonomy" id="4072"/>
    <lineage>
        <taxon>Eukaryota</taxon>
        <taxon>Viridiplantae</taxon>
        <taxon>Streptophyta</taxon>
        <taxon>Embryophyta</taxon>
        <taxon>Tracheophyta</taxon>
        <taxon>Spermatophyta</taxon>
        <taxon>Magnoliopsida</taxon>
        <taxon>eudicotyledons</taxon>
        <taxon>Gunneridae</taxon>
        <taxon>Pentapetalae</taxon>
        <taxon>asterids</taxon>
        <taxon>lamiids</taxon>
        <taxon>Solanales</taxon>
        <taxon>Solanaceae</taxon>
        <taxon>Solanoideae</taxon>
        <taxon>Capsiceae</taxon>
        <taxon>Capsicum</taxon>
    </lineage>
</organism>
<dbReference type="PANTHER" id="PTHR47604:SF1">
    <property type="entry name" value="ADENYLYL CYCLASE"/>
    <property type="match status" value="1"/>
</dbReference>
<protein>
    <submittedName>
        <fullName evidence="1">Uncharacterized protein</fullName>
    </submittedName>
</protein>
<comment type="caution">
    <text evidence="1">The sequence shown here is derived from an EMBL/GenBank/DDBJ whole genome shotgun (WGS) entry which is preliminary data.</text>
</comment>
<sequence length="158" mass="18027">MQGVMKAHQLSRVILRCSSPSLLLCSLSRLQSSCILQPNEFRSSNSSLRSDYFTSGTIYGDYMQSKCNLQRNVCQCQKCSMMLRASYSTEAGTIESSVTESVKELYDKMLKSVMDQRSAPPNAWLWSLIQSCPNREYANLLFDMLKRLRIFVKSFLSC</sequence>
<dbReference type="STRING" id="4072.A0A2G2Z3F9"/>
<reference evidence="1 2" key="1">
    <citation type="journal article" date="2014" name="Nat. Genet.">
        <title>Genome sequence of the hot pepper provides insights into the evolution of pungency in Capsicum species.</title>
        <authorList>
            <person name="Kim S."/>
            <person name="Park M."/>
            <person name="Yeom S.I."/>
            <person name="Kim Y.M."/>
            <person name="Lee J.M."/>
            <person name="Lee H.A."/>
            <person name="Seo E."/>
            <person name="Choi J."/>
            <person name="Cheong K."/>
            <person name="Kim K.T."/>
            <person name="Jung K."/>
            <person name="Lee G.W."/>
            <person name="Oh S.K."/>
            <person name="Bae C."/>
            <person name="Kim S.B."/>
            <person name="Lee H.Y."/>
            <person name="Kim S.Y."/>
            <person name="Kim M.S."/>
            <person name="Kang B.C."/>
            <person name="Jo Y.D."/>
            <person name="Yang H.B."/>
            <person name="Jeong H.J."/>
            <person name="Kang W.H."/>
            <person name="Kwon J.K."/>
            <person name="Shin C."/>
            <person name="Lim J.Y."/>
            <person name="Park J.H."/>
            <person name="Huh J.H."/>
            <person name="Kim J.S."/>
            <person name="Kim B.D."/>
            <person name="Cohen O."/>
            <person name="Paran I."/>
            <person name="Suh M.C."/>
            <person name="Lee S.B."/>
            <person name="Kim Y.K."/>
            <person name="Shin Y."/>
            <person name="Noh S.J."/>
            <person name="Park J."/>
            <person name="Seo Y.S."/>
            <person name="Kwon S.Y."/>
            <person name="Kim H.A."/>
            <person name="Park J.M."/>
            <person name="Kim H.J."/>
            <person name="Choi S.B."/>
            <person name="Bosland P.W."/>
            <person name="Reeves G."/>
            <person name="Jo S.H."/>
            <person name="Lee B.W."/>
            <person name="Cho H.T."/>
            <person name="Choi H.S."/>
            <person name="Lee M.S."/>
            <person name="Yu Y."/>
            <person name="Do Choi Y."/>
            <person name="Park B.S."/>
            <person name="van Deynze A."/>
            <person name="Ashrafi H."/>
            <person name="Hill T."/>
            <person name="Kim W.T."/>
            <person name="Pai H.S."/>
            <person name="Ahn H.K."/>
            <person name="Yeam I."/>
            <person name="Giovannoni J.J."/>
            <person name="Rose J.K."/>
            <person name="Sorensen I."/>
            <person name="Lee S.J."/>
            <person name="Kim R.W."/>
            <person name="Choi I.Y."/>
            <person name="Choi B.S."/>
            <person name="Lim J.S."/>
            <person name="Lee Y.H."/>
            <person name="Choi D."/>
        </authorList>
    </citation>
    <scope>NUCLEOTIDE SEQUENCE [LARGE SCALE GENOMIC DNA]</scope>
    <source>
        <strain evidence="2">cv. CM334</strain>
    </source>
</reference>
<proteinExistence type="predicted"/>
<dbReference type="EMBL" id="AYRZ02000007">
    <property type="protein sequence ID" value="PHT76513.1"/>
    <property type="molecule type" value="Genomic_DNA"/>
</dbReference>
<dbReference type="Proteomes" id="UP000222542">
    <property type="component" value="Unassembled WGS sequence"/>
</dbReference>
<dbReference type="AlphaFoldDB" id="A0A2G2Z3F9"/>
<gene>
    <name evidence="1" type="ORF">T459_20035</name>
</gene>
<dbReference type="Gramene" id="PHT76513">
    <property type="protein sequence ID" value="PHT76513"/>
    <property type="gene ID" value="T459_20035"/>
</dbReference>
<name>A0A2G2Z3F9_CAPAN</name>
<dbReference type="PANTHER" id="PTHR47604">
    <property type="entry name" value="ADENYLYL CYCLASE"/>
    <property type="match status" value="1"/>
</dbReference>
<evidence type="ECO:0000313" key="1">
    <source>
        <dbReference type="EMBL" id="PHT76513.1"/>
    </source>
</evidence>
<dbReference type="OMA" id="MDQRSAP"/>
<accession>A0A2G2Z3F9</accession>
<reference evidence="1 2" key="2">
    <citation type="journal article" date="2017" name="Genome Biol.">
        <title>New reference genome sequences of hot pepper reveal the massive evolution of plant disease-resistance genes by retroduplication.</title>
        <authorList>
            <person name="Kim S."/>
            <person name="Park J."/>
            <person name="Yeom S.I."/>
            <person name="Kim Y.M."/>
            <person name="Seo E."/>
            <person name="Kim K.T."/>
            <person name="Kim M.S."/>
            <person name="Lee J.M."/>
            <person name="Cheong K."/>
            <person name="Shin H.S."/>
            <person name="Kim S.B."/>
            <person name="Han K."/>
            <person name="Lee J."/>
            <person name="Park M."/>
            <person name="Lee H.A."/>
            <person name="Lee H.Y."/>
            <person name="Lee Y."/>
            <person name="Oh S."/>
            <person name="Lee J.H."/>
            <person name="Choi E."/>
            <person name="Choi E."/>
            <person name="Lee S.E."/>
            <person name="Jeon J."/>
            <person name="Kim H."/>
            <person name="Choi G."/>
            <person name="Song H."/>
            <person name="Lee J."/>
            <person name="Lee S.C."/>
            <person name="Kwon J.K."/>
            <person name="Lee H.Y."/>
            <person name="Koo N."/>
            <person name="Hong Y."/>
            <person name="Kim R.W."/>
            <person name="Kang W.H."/>
            <person name="Huh J.H."/>
            <person name="Kang B.C."/>
            <person name="Yang T.J."/>
            <person name="Lee Y.H."/>
            <person name="Bennetzen J.L."/>
            <person name="Choi D."/>
        </authorList>
    </citation>
    <scope>NUCLEOTIDE SEQUENCE [LARGE SCALE GENOMIC DNA]</scope>
    <source>
        <strain evidence="2">cv. CM334</strain>
    </source>
</reference>